<dbReference type="InterPro" id="IPR029057">
    <property type="entry name" value="PRTase-like"/>
</dbReference>
<evidence type="ECO:0008006" key="4">
    <source>
        <dbReference type="Google" id="ProtNLM"/>
    </source>
</evidence>
<evidence type="ECO:0000256" key="1">
    <source>
        <dbReference type="SAM" id="MobiDB-lite"/>
    </source>
</evidence>
<proteinExistence type="predicted"/>
<organism evidence="2 3">
    <name type="scientific">Streptomyces brasiliensis</name>
    <dbReference type="NCBI Taxonomy" id="1954"/>
    <lineage>
        <taxon>Bacteria</taxon>
        <taxon>Bacillati</taxon>
        <taxon>Actinomycetota</taxon>
        <taxon>Actinomycetes</taxon>
        <taxon>Kitasatosporales</taxon>
        <taxon>Streptomycetaceae</taxon>
        <taxon>Streptomyces</taxon>
    </lineage>
</organism>
<protein>
    <recommendedName>
        <fullName evidence="4">ComF family protein</fullName>
    </recommendedName>
</protein>
<feature type="region of interest" description="Disordered" evidence="1">
    <location>
        <begin position="130"/>
        <end position="186"/>
    </location>
</feature>
<dbReference type="PANTHER" id="PTHR47505">
    <property type="entry name" value="DNA UTILIZATION PROTEIN YHGH"/>
    <property type="match status" value="1"/>
</dbReference>
<reference evidence="2" key="1">
    <citation type="journal article" date="2014" name="Int. J. Syst. Evol. Microbiol.">
        <title>Complete genome sequence of Corynebacterium casei LMG S-19264T (=DSM 44701T), isolated from a smear-ripened cheese.</title>
        <authorList>
            <consortium name="US DOE Joint Genome Institute (JGI-PGF)"/>
            <person name="Walter F."/>
            <person name="Albersmeier A."/>
            <person name="Kalinowski J."/>
            <person name="Ruckert C."/>
        </authorList>
    </citation>
    <scope>NUCLEOTIDE SEQUENCE</scope>
    <source>
        <strain evidence="2">JCM 3086</strain>
    </source>
</reference>
<dbReference type="Gene3D" id="3.40.50.2020">
    <property type="match status" value="1"/>
</dbReference>
<name>A0A917KMC2_9ACTN</name>
<dbReference type="SUPFAM" id="SSF53271">
    <property type="entry name" value="PRTase-like"/>
    <property type="match status" value="1"/>
</dbReference>
<dbReference type="AlphaFoldDB" id="A0A917KMC2"/>
<dbReference type="PANTHER" id="PTHR47505:SF1">
    <property type="entry name" value="DNA UTILIZATION PROTEIN YHGH"/>
    <property type="match status" value="1"/>
</dbReference>
<evidence type="ECO:0000313" key="2">
    <source>
        <dbReference type="EMBL" id="GGJ18801.1"/>
    </source>
</evidence>
<accession>A0A917KMC2</accession>
<gene>
    <name evidence="2" type="ORF">GCM10010121_032170</name>
</gene>
<comment type="caution">
    <text evidence="2">The sequence shown here is derived from an EMBL/GenBank/DDBJ whole genome shotgun (WGS) entry which is preliminary data.</text>
</comment>
<dbReference type="Proteomes" id="UP000657574">
    <property type="component" value="Unassembled WGS sequence"/>
</dbReference>
<reference evidence="2" key="2">
    <citation type="submission" date="2020-09" db="EMBL/GenBank/DDBJ databases">
        <authorList>
            <person name="Sun Q."/>
            <person name="Ohkuma M."/>
        </authorList>
    </citation>
    <scope>NUCLEOTIDE SEQUENCE</scope>
    <source>
        <strain evidence="2">JCM 3086</strain>
    </source>
</reference>
<dbReference type="EMBL" id="BMQA01000008">
    <property type="protein sequence ID" value="GGJ18801.1"/>
    <property type="molecule type" value="Genomic_DNA"/>
</dbReference>
<keyword evidence="3" id="KW-1185">Reference proteome</keyword>
<evidence type="ECO:0000313" key="3">
    <source>
        <dbReference type="Proteomes" id="UP000657574"/>
    </source>
</evidence>
<dbReference type="InterPro" id="IPR051910">
    <property type="entry name" value="ComF/GntX_DNA_util-trans"/>
</dbReference>
<sequence length="410" mass="41531">MKAITLRADLSTVCYPQGCPGGPGIGTVVGMRGWWQDLTDLVLPAECGGCGAPRTVLCPECRAALSGAAPSRVRPVPEPPGLPAVHAAAPYGDEVRAVLLAHKERGALALARPLGTALAAAVRAGLQEGDRAGGDGAWDAPAERGGAQRAAVGRHRERGGSTGSVRARAAEDGSGVASGDSSGGRRLQVVSSWGEGVPSAADRTTVRRGAAGVVAGGGEPRPGSGAGSCGEVPVLLVPVPSAARAVRSRGHDPVRRIALAAAGELRRAGMPARVAAVLRQRRAVVDQSGLNSGQRLANLEGALEVAAGGARVLAGGHVVLVDDLMTTGASLREAARAVREAVAHGTGTTVVYARAAWEGRGEQTRGSREENENLTYGRAGMAKVNGPVQSICAAVVAAPPDSFELNRNRP</sequence>